<protein>
    <submittedName>
        <fullName evidence="1">Uncharacterized protein</fullName>
    </submittedName>
</protein>
<dbReference type="EMBL" id="JAFDST010000002">
    <property type="protein sequence ID" value="MBP1082271.1"/>
    <property type="molecule type" value="Genomic_DNA"/>
</dbReference>
<evidence type="ECO:0000313" key="2">
    <source>
        <dbReference type="Proteomes" id="UP000674416"/>
    </source>
</evidence>
<comment type="caution">
    <text evidence="1">The sequence shown here is derived from an EMBL/GenBank/DDBJ whole genome shotgun (WGS) entry which is preliminary data.</text>
</comment>
<proteinExistence type="predicted"/>
<dbReference type="Proteomes" id="UP000674416">
    <property type="component" value="Unassembled WGS sequence"/>
</dbReference>
<gene>
    <name evidence="1" type="ORF">JOC74_002764</name>
</gene>
<sequence>MGSFLPGEEWTIKILLGRRNGWMLPGAGGKDKIRSDRAAQGERWVLLQILSFSGNAVSPRAPRDN</sequence>
<evidence type="ECO:0000313" key="1">
    <source>
        <dbReference type="EMBL" id="MBP1082271.1"/>
    </source>
</evidence>
<keyword evidence="2" id="KW-1185">Reference proteome</keyword>
<accession>A0ABS4CY26</accession>
<organism evidence="1 2">
    <name type="scientific">Bacillus capparidis</name>
    <dbReference type="NCBI Taxonomy" id="1840411"/>
    <lineage>
        <taxon>Bacteria</taxon>
        <taxon>Bacillati</taxon>
        <taxon>Bacillota</taxon>
        <taxon>Bacilli</taxon>
        <taxon>Bacillales</taxon>
        <taxon>Bacillaceae</taxon>
        <taxon>Bacillus</taxon>
    </lineage>
</organism>
<name>A0ABS4CY26_9BACI</name>
<reference evidence="1 2" key="1">
    <citation type="submission" date="2021-01" db="EMBL/GenBank/DDBJ databases">
        <title>Genomic Encyclopedia of Type Strains, Phase IV (KMG-IV): sequencing the most valuable type-strain genomes for metagenomic binning, comparative biology and taxonomic classification.</title>
        <authorList>
            <person name="Goeker M."/>
        </authorList>
    </citation>
    <scope>NUCLEOTIDE SEQUENCE [LARGE SCALE GENOMIC DNA]</scope>
    <source>
        <strain evidence="1 2">DSM 103394</strain>
    </source>
</reference>